<dbReference type="Proteomes" id="UP001620645">
    <property type="component" value="Unassembled WGS sequence"/>
</dbReference>
<reference evidence="2 3" key="1">
    <citation type="submission" date="2024-10" db="EMBL/GenBank/DDBJ databases">
        <authorList>
            <person name="Kim D."/>
        </authorList>
    </citation>
    <scope>NUCLEOTIDE SEQUENCE [LARGE SCALE GENOMIC DNA]</scope>
    <source>
        <strain evidence="2">Taebaek</strain>
    </source>
</reference>
<evidence type="ECO:0000259" key="1">
    <source>
        <dbReference type="Pfam" id="PF10551"/>
    </source>
</evidence>
<dbReference type="AlphaFoldDB" id="A0ABD2JFL7"/>
<evidence type="ECO:0000313" key="2">
    <source>
        <dbReference type="EMBL" id="KAL3089357.1"/>
    </source>
</evidence>
<dbReference type="Pfam" id="PF10551">
    <property type="entry name" value="MULE"/>
    <property type="match status" value="1"/>
</dbReference>
<sequence>MYLRPFQDDASEYWRCPRKPPYCPGRACVRTGWQVDAFGNQFKEGRVRETAERLREEASSDFPTSSRNIIREVRADLPIEVRAASAPSPSNMRWNYNYAKRKHQEETSPRWFSQLYTLSVIIEHCSVPCVYALLPNKTLLTYTRFFRAIRDAMPAGWQPIRIMSDFERAAISAANEIFPNSTSTGCLFHFGNALFRRIQHLPNLFTRFREDENTRMALRSVQALAFVPLEFVYNYFCLVMSPLEPIADLQDFIMYFINTWIGARQIIENEPILEANQGGAADAWIRGRIIALNLANSNATFPRELWNVVDRVAAGIGRTNNSVLGTPYGMFI</sequence>
<evidence type="ECO:0000313" key="3">
    <source>
        <dbReference type="Proteomes" id="UP001620645"/>
    </source>
</evidence>
<feature type="domain" description="MULE transposase" evidence="1">
    <location>
        <begin position="126"/>
        <end position="190"/>
    </location>
</feature>
<gene>
    <name evidence="2" type="ORF">niasHS_007079</name>
</gene>
<comment type="caution">
    <text evidence="2">The sequence shown here is derived from an EMBL/GenBank/DDBJ whole genome shotgun (WGS) entry which is preliminary data.</text>
</comment>
<dbReference type="EMBL" id="JBICCN010000145">
    <property type="protein sequence ID" value="KAL3089357.1"/>
    <property type="molecule type" value="Genomic_DNA"/>
</dbReference>
<organism evidence="2 3">
    <name type="scientific">Heterodera schachtii</name>
    <name type="common">Sugarbeet cyst nematode worm</name>
    <name type="synonym">Tylenchus schachtii</name>
    <dbReference type="NCBI Taxonomy" id="97005"/>
    <lineage>
        <taxon>Eukaryota</taxon>
        <taxon>Metazoa</taxon>
        <taxon>Ecdysozoa</taxon>
        <taxon>Nematoda</taxon>
        <taxon>Chromadorea</taxon>
        <taxon>Rhabditida</taxon>
        <taxon>Tylenchina</taxon>
        <taxon>Tylenchomorpha</taxon>
        <taxon>Tylenchoidea</taxon>
        <taxon>Heteroderidae</taxon>
        <taxon>Heteroderinae</taxon>
        <taxon>Heterodera</taxon>
    </lineage>
</organism>
<proteinExistence type="predicted"/>
<dbReference type="InterPro" id="IPR018289">
    <property type="entry name" value="MULE_transposase_dom"/>
</dbReference>
<accession>A0ABD2JFL7</accession>
<protein>
    <recommendedName>
        <fullName evidence="1">MULE transposase domain-containing protein</fullName>
    </recommendedName>
</protein>
<keyword evidence="3" id="KW-1185">Reference proteome</keyword>
<name>A0ABD2JFL7_HETSC</name>